<dbReference type="CDD" id="cd01741">
    <property type="entry name" value="GATase1_1"/>
    <property type="match status" value="1"/>
</dbReference>
<organism evidence="3 4">
    <name type="scientific">Planosporangium flavigriseum</name>
    <dbReference type="NCBI Taxonomy" id="373681"/>
    <lineage>
        <taxon>Bacteria</taxon>
        <taxon>Bacillati</taxon>
        <taxon>Actinomycetota</taxon>
        <taxon>Actinomycetes</taxon>
        <taxon>Micromonosporales</taxon>
        <taxon>Micromonosporaceae</taxon>
        <taxon>Planosporangium</taxon>
    </lineage>
</organism>
<name>A0A8J3LJR4_9ACTN</name>
<dbReference type="InterPro" id="IPR044992">
    <property type="entry name" value="ChyE-like"/>
</dbReference>
<feature type="domain" description="Glutamine amidotransferase" evidence="2">
    <location>
        <begin position="41"/>
        <end position="205"/>
    </location>
</feature>
<reference evidence="3" key="1">
    <citation type="submission" date="2021-01" db="EMBL/GenBank/DDBJ databases">
        <title>Whole genome shotgun sequence of Planosporangium flavigriseum NBRC 105377.</title>
        <authorList>
            <person name="Komaki H."/>
            <person name="Tamura T."/>
        </authorList>
    </citation>
    <scope>NUCLEOTIDE SEQUENCE</scope>
    <source>
        <strain evidence="3">NBRC 105377</strain>
    </source>
</reference>
<dbReference type="InterPro" id="IPR029062">
    <property type="entry name" value="Class_I_gatase-like"/>
</dbReference>
<comment type="caution">
    <text evidence="3">The sequence shown here is derived from an EMBL/GenBank/DDBJ whole genome shotgun (WGS) entry which is preliminary data.</text>
</comment>
<protein>
    <submittedName>
        <fullName evidence="3">Glutamine amidotransferase</fullName>
    </submittedName>
</protein>
<dbReference type="InterPro" id="IPR017926">
    <property type="entry name" value="GATASE"/>
</dbReference>
<keyword evidence="4" id="KW-1185">Reference proteome</keyword>
<feature type="compositionally biased region" description="Basic and acidic residues" evidence="1">
    <location>
        <begin position="1"/>
        <end position="12"/>
    </location>
</feature>
<dbReference type="AlphaFoldDB" id="A0A8J3LJR4"/>
<accession>A0A8J3LJR4</accession>
<dbReference type="EMBL" id="BONU01000004">
    <property type="protein sequence ID" value="GIG72614.1"/>
    <property type="molecule type" value="Genomic_DNA"/>
</dbReference>
<dbReference type="PANTHER" id="PTHR42695:SF5">
    <property type="entry name" value="GLUTAMINE AMIDOTRANSFERASE YLR126C-RELATED"/>
    <property type="match status" value="1"/>
</dbReference>
<dbReference type="PROSITE" id="PS51273">
    <property type="entry name" value="GATASE_TYPE_1"/>
    <property type="match status" value="1"/>
</dbReference>
<sequence>MNSEAEHNREPENEVPPPRGRRCLIVENDPTDDVRRLGNWLTEAGLELTVLRAHAGEAVPDNLDGYAAMIVLGGEQNAYPDPDGTPGAPWFPALERLLRKAVRERVPTLGVCLGGQQLARAHAGTVERSAAGPEIGARLVARRDVADRDPLFADVPFAPDVLQWHLDEITELPADAVLLAASTSYPHQAFRIGDAAWGIQFHIECDIEMFAEWVSGNLDILAELGRDPIELLETVDAVLDDMEEVWRPFAQRFAALALTGPVRIDQRYLPLLGA</sequence>
<evidence type="ECO:0000259" key="2">
    <source>
        <dbReference type="Pfam" id="PF00117"/>
    </source>
</evidence>
<dbReference type="Pfam" id="PF00117">
    <property type="entry name" value="GATase"/>
    <property type="match status" value="1"/>
</dbReference>
<evidence type="ECO:0000313" key="4">
    <source>
        <dbReference type="Proteomes" id="UP000653674"/>
    </source>
</evidence>
<dbReference type="Gene3D" id="3.40.50.880">
    <property type="match status" value="1"/>
</dbReference>
<proteinExistence type="predicted"/>
<evidence type="ECO:0000313" key="3">
    <source>
        <dbReference type="EMBL" id="GIG72614.1"/>
    </source>
</evidence>
<gene>
    <name evidence="3" type="primary">guaA_1</name>
    <name evidence="3" type="ORF">Pfl04_10180</name>
</gene>
<feature type="region of interest" description="Disordered" evidence="1">
    <location>
        <begin position="1"/>
        <end position="22"/>
    </location>
</feature>
<dbReference type="GO" id="GO:0005829">
    <property type="term" value="C:cytosol"/>
    <property type="evidence" value="ECO:0007669"/>
    <property type="project" value="TreeGrafter"/>
</dbReference>
<evidence type="ECO:0000256" key="1">
    <source>
        <dbReference type="SAM" id="MobiDB-lite"/>
    </source>
</evidence>
<keyword evidence="3" id="KW-0315">Glutamine amidotransferase</keyword>
<dbReference type="SUPFAM" id="SSF52317">
    <property type="entry name" value="Class I glutamine amidotransferase-like"/>
    <property type="match status" value="1"/>
</dbReference>
<dbReference type="Proteomes" id="UP000653674">
    <property type="component" value="Unassembled WGS sequence"/>
</dbReference>
<dbReference type="PANTHER" id="PTHR42695">
    <property type="entry name" value="GLUTAMINE AMIDOTRANSFERASE YLR126C-RELATED"/>
    <property type="match status" value="1"/>
</dbReference>